<dbReference type="EMBL" id="MT142484">
    <property type="protein sequence ID" value="QJA82306.1"/>
    <property type="molecule type" value="Genomic_DNA"/>
</dbReference>
<dbReference type="AlphaFoldDB" id="A0A6H1ZZV7"/>
<dbReference type="EMBL" id="MT145159">
    <property type="protein sequence ID" value="QJI04216.1"/>
    <property type="molecule type" value="Genomic_DNA"/>
</dbReference>
<organism evidence="1">
    <name type="scientific">viral metagenome</name>
    <dbReference type="NCBI Taxonomy" id="1070528"/>
    <lineage>
        <taxon>unclassified sequences</taxon>
        <taxon>metagenomes</taxon>
        <taxon>organismal metagenomes</taxon>
    </lineage>
</organism>
<reference evidence="1" key="1">
    <citation type="submission" date="2020-03" db="EMBL/GenBank/DDBJ databases">
        <title>The deep terrestrial virosphere.</title>
        <authorList>
            <person name="Holmfeldt K."/>
            <person name="Nilsson E."/>
            <person name="Simone D."/>
            <person name="Lopez-Fernandez M."/>
            <person name="Wu X."/>
            <person name="de Brujin I."/>
            <person name="Lundin D."/>
            <person name="Andersson A."/>
            <person name="Bertilsson S."/>
            <person name="Dopson M."/>
        </authorList>
    </citation>
    <scope>NUCLEOTIDE SEQUENCE</scope>
    <source>
        <strain evidence="3">MM415A00428</strain>
        <strain evidence="2">MM415B01127</strain>
        <strain evidence="1">TM448A03580</strain>
        <strain evidence="4">TM448B06771</strain>
    </source>
</reference>
<accession>A0A6H1ZZV7</accession>
<proteinExistence type="predicted"/>
<sequence length="66" mass="7282">MRAPDKKPVVKLIGNDGDAFAILGRCKRALRAAGADDEYVTKYLQESSAGDYDNLLQVAMKYCEVE</sequence>
<gene>
    <name evidence="3" type="ORF">MM415A00428_0024</name>
    <name evidence="2" type="ORF">MM415B01127_0012</name>
    <name evidence="1" type="ORF">TM448A03580_0009</name>
    <name evidence="4" type="ORF">TM448B06771_0005</name>
</gene>
<evidence type="ECO:0000313" key="4">
    <source>
        <dbReference type="EMBL" id="QJI04216.1"/>
    </source>
</evidence>
<protein>
    <submittedName>
        <fullName evidence="1">Uncharacterized protein</fullName>
    </submittedName>
</protein>
<name>A0A6H1ZZV7_9ZZZZ</name>
<evidence type="ECO:0000313" key="3">
    <source>
        <dbReference type="EMBL" id="QJA82306.1"/>
    </source>
</evidence>
<evidence type="ECO:0000313" key="2">
    <source>
        <dbReference type="EMBL" id="QJA60335.1"/>
    </source>
</evidence>
<dbReference type="EMBL" id="MT144424">
    <property type="protein sequence ID" value="QJA53473.1"/>
    <property type="molecule type" value="Genomic_DNA"/>
</dbReference>
<evidence type="ECO:0000313" key="1">
    <source>
        <dbReference type="EMBL" id="QJA53473.1"/>
    </source>
</evidence>
<dbReference type="EMBL" id="MT141405">
    <property type="protein sequence ID" value="QJA60335.1"/>
    <property type="molecule type" value="Genomic_DNA"/>
</dbReference>